<dbReference type="PROSITE" id="PS50851">
    <property type="entry name" value="CHEW"/>
    <property type="match status" value="1"/>
</dbReference>
<feature type="domain" description="CheW-like" evidence="4">
    <location>
        <begin position="76"/>
        <end position="223"/>
    </location>
</feature>
<dbReference type="PANTHER" id="PTHR22617:SF45">
    <property type="entry name" value="CHEMOTAXIS PROTEIN CHEW"/>
    <property type="match status" value="1"/>
</dbReference>
<dbReference type="RefSeq" id="WP_379907080.1">
    <property type="nucleotide sequence ID" value="NZ_JBHRTR010000054.1"/>
</dbReference>
<evidence type="ECO:0000256" key="1">
    <source>
        <dbReference type="ARBA" id="ARBA00004496"/>
    </source>
</evidence>
<dbReference type="Proteomes" id="UP001595528">
    <property type="component" value="Unassembled WGS sequence"/>
</dbReference>
<accession>A0ABV7L9F2</accession>
<protein>
    <recommendedName>
        <fullName evidence="2">Chemotaxis protein CheW</fullName>
    </recommendedName>
</protein>
<sequence>MQADGASARIDDCWNRIGIAGDRSCPLLADHIHCRNCPVQSAAAIALLDRFAAGLPEQAAQDDSPTRTAGAEPGAQRRLLVFRVGAEWLGLAPRSLLEIAPAAAIHSLPHQRNAAILGVANRRGTLIPCISLARFLDTAETEAELRHDDRRIVPRTLILAAEDGAIAAPVDEVDGIQAVSVAALLPAAKGARPIGRYAAGVLRRQGRSITLLDDAAFLRALAGSLA</sequence>
<comment type="caution">
    <text evidence="5">The sequence shown here is derived from an EMBL/GenBank/DDBJ whole genome shotgun (WGS) entry which is preliminary data.</text>
</comment>
<dbReference type="Gene3D" id="2.30.30.40">
    <property type="entry name" value="SH3 Domains"/>
    <property type="match status" value="1"/>
</dbReference>
<organism evidence="5 6">
    <name type="scientific">Marinibaculum pumilum</name>
    <dbReference type="NCBI Taxonomy" id="1766165"/>
    <lineage>
        <taxon>Bacteria</taxon>
        <taxon>Pseudomonadati</taxon>
        <taxon>Pseudomonadota</taxon>
        <taxon>Alphaproteobacteria</taxon>
        <taxon>Rhodospirillales</taxon>
        <taxon>Rhodospirillaceae</taxon>
        <taxon>Marinibaculum</taxon>
    </lineage>
</organism>
<name>A0ABV7L9F2_9PROT</name>
<keyword evidence="6" id="KW-1185">Reference proteome</keyword>
<dbReference type="InterPro" id="IPR039315">
    <property type="entry name" value="CheW"/>
</dbReference>
<evidence type="ECO:0000313" key="5">
    <source>
        <dbReference type="EMBL" id="MFC3231140.1"/>
    </source>
</evidence>
<dbReference type="SMART" id="SM00260">
    <property type="entry name" value="CheW"/>
    <property type="match status" value="1"/>
</dbReference>
<evidence type="ECO:0000256" key="3">
    <source>
        <dbReference type="ARBA" id="ARBA00022490"/>
    </source>
</evidence>
<proteinExistence type="predicted"/>
<evidence type="ECO:0000313" key="6">
    <source>
        <dbReference type="Proteomes" id="UP001595528"/>
    </source>
</evidence>
<reference evidence="6" key="1">
    <citation type="journal article" date="2019" name="Int. J. Syst. Evol. Microbiol.">
        <title>The Global Catalogue of Microorganisms (GCM) 10K type strain sequencing project: providing services to taxonomists for standard genome sequencing and annotation.</title>
        <authorList>
            <consortium name="The Broad Institute Genomics Platform"/>
            <consortium name="The Broad Institute Genome Sequencing Center for Infectious Disease"/>
            <person name="Wu L."/>
            <person name="Ma J."/>
        </authorList>
    </citation>
    <scope>NUCLEOTIDE SEQUENCE [LARGE SCALE GENOMIC DNA]</scope>
    <source>
        <strain evidence="6">KCTC 42964</strain>
    </source>
</reference>
<gene>
    <name evidence="5" type="ORF">ACFOGJ_28085</name>
</gene>
<keyword evidence="3" id="KW-0963">Cytoplasm</keyword>
<evidence type="ECO:0000256" key="2">
    <source>
        <dbReference type="ARBA" id="ARBA00021483"/>
    </source>
</evidence>
<dbReference type="InterPro" id="IPR036061">
    <property type="entry name" value="CheW-like_dom_sf"/>
</dbReference>
<dbReference type="Pfam" id="PF01584">
    <property type="entry name" value="CheW"/>
    <property type="match status" value="1"/>
</dbReference>
<comment type="subcellular location">
    <subcellularLocation>
        <location evidence="1">Cytoplasm</location>
    </subcellularLocation>
</comment>
<evidence type="ECO:0000259" key="4">
    <source>
        <dbReference type="PROSITE" id="PS50851"/>
    </source>
</evidence>
<dbReference type="Gene3D" id="2.40.50.180">
    <property type="entry name" value="CheA-289, Domain 4"/>
    <property type="match status" value="1"/>
</dbReference>
<dbReference type="InterPro" id="IPR002545">
    <property type="entry name" value="CheW-lke_dom"/>
</dbReference>
<dbReference type="EMBL" id="JBHRTR010000054">
    <property type="protein sequence ID" value="MFC3231140.1"/>
    <property type="molecule type" value="Genomic_DNA"/>
</dbReference>
<dbReference type="SUPFAM" id="SSF50341">
    <property type="entry name" value="CheW-like"/>
    <property type="match status" value="1"/>
</dbReference>
<dbReference type="PANTHER" id="PTHR22617">
    <property type="entry name" value="CHEMOTAXIS SENSOR HISTIDINE KINASE-RELATED"/>
    <property type="match status" value="1"/>
</dbReference>